<dbReference type="GO" id="GO:0005886">
    <property type="term" value="C:plasma membrane"/>
    <property type="evidence" value="ECO:0007669"/>
    <property type="project" value="UniProtKB-SubCell"/>
</dbReference>
<evidence type="ECO:0000256" key="2">
    <source>
        <dbReference type="ARBA" id="ARBA00022448"/>
    </source>
</evidence>
<feature type="transmembrane region" description="Helical" evidence="7">
    <location>
        <begin position="246"/>
        <end position="265"/>
    </location>
</feature>
<gene>
    <name evidence="9" type="ORF">CEP50_06760</name>
</gene>
<evidence type="ECO:0000256" key="1">
    <source>
        <dbReference type="ARBA" id="ARBA00004651"/>
    </source>
</evidence>
<name>A0A2T0GYC2_ACTMO</name>
<dbReference type="InterPro" id="IPR051125">
    <property type="entry name" value="ABC-4/HrtB_transporter"/>
</dbReference>
<feature type="transmembrane region" description="Helical" evidence="7">
    <location>
        <begin position="327"/>
        <end position="346"/>
    </location>
</feature>
<protein>
    <submittedName>
        <fullName evidence="9">ABC transporter substrate-binding protein</fullName>
    </submittedName>
</protein>
<keyword evidence="3" id="KW-1003">Cell membrane</keyword>
<reference evidence="9 10" key="1">
    <citation type="submission" date="2018-03" db="EMBL/GenBank/DDBJ databases">
        <title>Actinopolyspora mortivallis from Sahara, screening for active biomolecules.</title>
        <authorList>
            <person name="Selama O."/>
            <person name="Wellington E.M.H."/>
            <person name="Hacene H."/>
        </authorList>
    </citation>
    <scope>NUCLEOTIDE SEQUENCE [LARGE SCALE GENOMIC DNA]</scope>
    <source>
        <strain evidence="9 10">M5A</strain>
    </source>
</reference>
<sequence>MFVAIRDIRFAKGRFTLMGSVVLLITLLIVLLSGLTSGLAAQSTSAVKELPATHVVFGGSGSEPPTESFADSSVTERQRDVWSSTEGVNEVTPLGISTARVATPDGAETTVTVFGLPPRAQAAPNGLTEHSVVISRSLADEEGLSVGEQLSTGAGELRIERQAPSSFYSHTPVVWTSLDTWHELRTARAPGTEAPLATVLAVRATDGADLAAADSTADTVSTTLGGSLNAIGSFSSENGSLLMMQAFLYVISALVVGAFLTVWTIQRSGDIAVLKALGGSTRYLLRDALTQSLVVLVLGAGLGGAAGVLLGWFASGVVPFELTLSTTLLPVLGMVVLGMAGAALAVRRITSVDPLTALGGGR</sequence>
<dbReference type="InterPro" id="IPR003838">
    <property type="entry name" value="ABC3_permease_C"/>
</dbReference>
<evidence type="ECO:0000256" key="3">
    <source>
        <dbReference type="ARBA" id="ARBA00022475"/>
    </source>
</evidence>
<evidence type="ECO:0000256" key="7">
    <source>
        <dbReference type="SAM" id="Phobius"/>
    </source>
</evidence>
<comment type="subcellular location">
    <subcellularLocation>
        <location evidence="1">Cell membrane</location>
        <topology evidence="1">Multi-pass membrane protein</topology>
    </subcellularLocation>
</comment>
<dbReference type="Pfam" id="PF02687">
    <property type="entry name" value="FtsX"/>
    <property type="match status" value="1"/>
</dbReference>
<evidence type="ECO:0000313" key="9">
    <source>
        <dbReference type="EMBL" id="PRW64101.1"/>
    </source>
</evidence>
<evidence type="ECO:0000256" key="4">
    <source>
        <dbReference type="ARBA" id="ARBA00022692"/>
    </source>
</evidence>
<evidence type="ECO:0000259" key="8">
    <source>
        <dbReference type="Pfam" id="PF02687"/>
    </source>
</evidence>
<accession>A0A2T0GYC2</accession>
<keyword evidence="6 7" id="KW-0472">Membrane</keyword>
<keyword evidence="2" id="KW-0813">Transport</keyword>
<feature type="transmembrane region" description="Helical" evidence="7">
    <location>
        <begin position="293"/>
        <end position="315"/>
    </location>
</feature>
<evidence type="ECO:0000256" key="5">
    <source>
        <dbReference type="ARBA" id="ARBA00022989"/>
    </source>
</evidence>
<dbReference type="Proteomes" id="UP000239352">
    <property type="component" value="Unassembled WGS sequence"/>
</dbReference>
<dbReference type="InParanoid" id="A0A2T0GYC2"/>
<keyword evidence="4 7" id="KW-0812">Transmembrane</keyword>
<evidence type="ECO:0000313" key="10">
    <source>
        <dbReference type="Proteomes" id="UP000239352"/>
    </source>
</evidence>
<evidence type="ECO:0000256" key="6">
    <source>
        <dbReference type="ARBA" id="ARBA00023136"/>
    </source>
</evidence>
<dbReference type="PANTHER" id="PTHR43738:SF1">
    <property type="entry name" value="HEMIN TRANSPORT SYSTEM PERMEASE PROTEIN HRTB-RELATED"/>
    <property type="match status" value="1"/>
</dbReference>
<dbReference type="STRING" id="1050202.GCA_000384035_02423"/>
<dbReference type="PANTHER" id="PTHR43738">
    <property type="entry name" value="ABC TRANSPORTER, MEMBRANE PROTEIN"/>
    <property type="match status" value="1"/>
</dbReference>
<dbReference type="EMBL" id="PVSR01000006">
    <property type="protein sequence ID" value="PRW64101.1"/>
    <property type="molecule type" value="Genomic_DNA"/>
</dbReference>
<keyword evidence="5 7" id="KW-1133">Transmembrane helix</keyword>
<comment type="caution">
    <text evidence="9">The sequence shown here is derived from an EMBL/GenBank/DDBJ whole genome shotgun (WGS) entry which is preliminary data.</text>
</comment>
<dbReference type="RefSeq" id="WP_106113080.1">
    <property type="nucleotide sequence ID" value="NZ_PVSR01000006.1"/>
</dbReference>
<proteinExistence type="predicted"/>
<feature type="domain" description="ABC3 transporter permease C-terminal" evidence="8">
    <location>
        <begin position="246"/>
        <end position="354"/>
    </location>
</feature>
<dbReference type="AlphaFoldDB" id="A0A2T0GYC2"/>
<organism evidence="9 10">
    <name type="scientific">Actinopolyspora mortivallis</name>
    <dbReference type="NCBI Taxonomy" id="33906"/>
    <lineage>
        <taxon>Bacteria</taxon>
        <taxon>Bacillati</taxon>
        <taxon>Actinomycetota</taxon>
        <taxon>Actinomycetes</taxon>
        <taxon>Actinopolysporales</taxon>
        <taxon>Actinopolysporaceae</taxon>
        <taxon>Actinopolyspora</taxon>
    </lineage>
</organism>
<keyword evidence="10" id="KW-1185">Reference proteome</keyword>